<dbReference type="PANTHER" id="PTHR33099">
    <property type="entry name" value="FE2OG DIOXYGENASE DOMAIN-CONTAINING PROTEIN"/>
    <property type="match status" value="1"/>
</dbReference>
<dbReference type="Proteomes" id="UP000248423">
    <property type="component" value="Unassembled WGS sequence"/>
</dbReference>
<evidence type="ECO:0000313" key="2">
    <source>
        <dbReference type="Proteomes" id="UP000248423"/>
    </source>
</evidence>
<dbReference type="AlphaFoldDB" id="A0A319EU33"/>
<proteinExistence type="predicted"/>
<dbReference type="OrthoDB" id="27483at2759"/>
<evidence type="ECO:0008006" key="3">
    <source>
        <dbReference type="Google" id="ProtNLM"/>
    </source>
</evidence>
<protein>
    <recommendedName>
        <fullName evidence="3">Prolyl 4-hydroxylase alpha subunit Fe(2+) 2OG dioxygenase domain-containing protein</fullName>
    </recommendedName>
</protein>
<name>A0A319EU33_ASPSB</name>
<evidence type="ECO:0000313" key="1">
    <source>
        <dbReference type="EMBL" id="PYI11058.1"/>
    </source>
</evidence>
<dbReference type="PANTHER" id="PTHR33099:SF7">
    <property type="entry name" value="MYND-TYPE DOMAIN-CONTAINING PROTEIN"/>
    <property type="match status" value="1"/>
</dbReference>
<gene>
    <name evidence="1" type="ORF">BO78DRAFT_448688</name>
</gene>
<dbReference type="EMBL" id="KZ826319">
    <property type="protein sequence ID" value="PYI11058.1"/>
    <property type="molecule type" value="Genomic_DNA"/>
</dbReference>
<sequence>MTDSDNVVMIRKSEFLGGLFRCDATRGPRTQTMASSKEEKYDIGDIKDNLPVILDSIQSSASFIAGYYNPSAAVPGLCIPSVGNIRVPISPEDAKAIIRSCHPSPDGKGSWELDPSQFALQNPQWEAEVGQFVNKAVAGLGIIANPADVKAELYKLLIYEEGAFSRPHQDSENANGMLGTLAVYLPSKHEGGNVIASHRDARTQFKTAPTSEFGLPGLRGMRMSFMR</sequence>
<keyword evidence="2" id="KW-1185">Reference proteome</keyword>
<accession>A0A319EU33</accession>
<reference evidence="1 2" key="1">
    <citation type="submission" date="2018-02" db="EMBL/GenBank/DDBJ databases">
        <title>The genomes of Aspergillus section Nigri reveals drivers in fungal speciation.</title>
        <authorList>
            <consortium name="DOE Joint Genome Institute"/>
            <person name="Vesth T.C."/>
            <person name="Nybo J."/>
            <person name="Theobald S."/>
            <person name="Brandl J."/>
            <person name="Frisvad J.C."/>
            <person name="Nielsen K.F."/>
            <person name="Lyhne E.K."/>
            <person name="Kogle M.E."/>
            <person name="Kuo A."/>
            <person name="Riley R."/>
            <person name="Clum A."/>
            <person name="Nolan M."/>
            <person name="Lipzen A."/>
            <person name="Salamov A."/>
            <person name="Henrissat B."/>
            <person name="Wiebenga A."/>
            <person name="De vries R.P."/>
            <person name="Grigoriev I.V."/>
            <person name="Mortensen U.H."/>
            <person name="Andersen M.R."/>
            <person name="Baker S.E."/>
        </authorList>
    </citation>
    <scope>NUCLEOTIDE SEQUENCE [LARGE SCALE GENOMIC DNA]</scope>
    <source>
        <strain evidence="1 2">CBS 121057</strain>
    </source>
</reference>
<dbReference type="VEuPathDB" id="FungiDB:BO78DRAFT_448688"/>
<organism evidence="1 2">
    <name type="scientific">Aspergillus sclerotiicarbonarius (strain CBS 121057 / IBT 28362)</name>
    <dbReference type="NCBI Taxonomy" id="1448318"/>
    <lineage>
        <taxon>Eukaryota</taxon>
        <taxon>Fungi</taxon>
        <taxon>Dikarya</taxon>
        <taxon>Ascomycota</taxon>
        <taxon>Pezizomycotina</taxon>
        <taxon>Eurotiomycetes</taxon>
        <taxon>Eurotiomycetidae</taxon>
        <taxon>Eurotiales</taxon>
        <taxon>Aspergillaceae</taxon>
        <taxon>Aspergillus</taxon>
        <taxon>Aspergillus subgen. Circumdati</taxon>
    </lineage>
</organism>
<dbReference type="Gene3D" id="2.60.120.620">
    <property type="entry name" value="q2cbj1_9rhob like domain"/>
    <property type="match status" value="1"/>
</dbReference>